<dbReference type="AlphaFoldDB" id="A0A6J6CYB5"/>
<dbReference type="EMBL" id="CAEZTF010000026">
    <property type="protein sequence ID" value="CAB4556447.1"/>
    <property type="molecule type" value="Genomic_DNA"/>
</dbReference>
<dbReference type="Gene3D" id="2.70.70.10">
    <property type="entry name" value="Glucose Permease (Domain IIA)"/>
    <property type="match status" value="1"/>
</dbReference>
<reference evidence="2" key="1">
    <citation type="submission" date="2020-05" db="EMBL/GenBank/DDBJ databases">
        <authorList>
            <person name="Chiriac C."/>
            <person name="Salcher M."/>
            <person name="Ghai R."/>
            <person name="Kavagutti S V."/>
        </authorList>
    </citation>
    <scope>NUCLEOTIDE SEQUENCE</scope>
</reference>
<dbReference type="Pfam" id="PF01551">
    <property type="entry name" value="Peptidase_M23"/>
    <property type="match status" value="1"/>
</dbReference>
<organism evidence="2">
    <name type="scientific">freshwater metagenome</name>
    <dbReference type="NCBI Taxonomy" id="449393"/>
    <lineage>
        <taxon>unclassified sequences</taxon>
        <taxon>metagenomes</taxon>
        <taxon>ecological metagenomes</taxon>
    </lineage>
</organism>
<evidence type="ECO:0000313" key="2">
    <source>
        <dbReference type="EMBL" id="CAB4556447.1"/>
    </source>
</evidence>
<evidence type="ECO:0000259" key="1">
    <source>
        <dbReference type="Pfam" id="PF01551"/>
    </source>
</evidence>
<dbReference type="InterPro" id="IPR016047">
    <property type="entry name" value="M23ase_b-sheet_dom"/>
</dbReference>
<feature type="domain" description="M23ase beta-sheet core" evidence="1">
    <location>
        <begin position="55"/>
        <end position="153"/>
    </location>
</feature>
<dbReference type="InterPro" id="IPR011055">
    <property type="entry name" value="Dup_hybrid_motif"/>
</dbReference>
<protein>
    <submittedName>
        <fullName evidence="2">Unannotated protein</fullName>
    </submittedName>
</protein>
<name>A0A6J6CYB5_9ZZZZ</name>
<dbReference type="SUPFAM" id="SSF51261">
    <property type="entry name" value="Duplicated hybrid motif"/>
    <property type="match status" value="1"/>
</dbReference>
<accession>A0A6J6CYB5</accession>
<proteinExistence type="predicted"/>
<dbReference type="CDD" id="cd12797">
    <property type="entry name" value="M23_peptidase"/>
    <property type="match status" value="1"/>
</dbReference>
<sequence length="170" mass="18564">MSVLAGLLSLAALVSAHGGISRAQETPLINWAPPLEPPVNLINLYRQPNSDYSAGHRGIDYQVTLGQSVLAPADGEVWFSGKVVNRQLISLKHPDGNLTEFEPVCTDLQKGEPVFLGQEIGQVCEADSNYRQHCQKTTCLHFSIRQLGEYLSPQVFIGGINPSRLLAQND</sequence>
<gene>
    <name evidence="2" type="ORF">UFOPK1618_00238</name>
</gene>